<evidence type="ECO:0000313" key="1">
    <source>
        <dbReference type="EMBL" id="KAG5553697.1"/>
    </source>
</evidence>
<proteinExistence type="predicted"/>
<dbReference type="AlphaFoldDB" id="A0AAV6KMK7"/>
<accession>A0AAV6KMK7</accession>
<dbReference type="EMBL" id="JACTNZ010000004">
    <property type="protein sequence ID" value="KAG5553697.1"/>
    <property type="molecule type" value="Genomic_DNA"/>
</dbReference>
<evidence type="ECO:0000313" key="2">
    <source>
        <dbReference type="Proteomes" id="UP000823749"/>
    </source>
</evidence>
<name>A0AAV6KMK7_9ERIC</name>
<reference evidence="1" key="1">
    <citation type="submission" date="2020-08" db="EMBL/GenBank/DDBJ databases">
        <title>Plant Genome Project.</title>
        <authorList>
            <person name="Zhang R.-G."/>
        </authorList>
    </citation>
    <scope>NUCLEOTIDE SEQUENCE</scope>
    <source>
        <strain evidence="1">WSP0</strain>
        <tissue evidence="1">Leaf</tissue>
    </source>
</reference>
<gene>
    <name evidence="1" type="ORF">RHGRI_011553</name>
</gene>
<sequence length="80" mass="9029">MASQSILYACHSSCNSHLSRRATMPCKELHLPPCSNLDSLQFGLESCSSFVMLEVVNHYWKIDEEGFEMIQKETGGMEQS</sequence>
<keyword evidence="2" id="KW-1185">Reference proteome</keyword>
<organism evidence="1 2">
    <name type="scientific">Rhododendron griersonianum</name>
    <dbReference type="NCBI Taxonomy" id="479676"/>
    <lineage>
        <taxon>Eukaryota</taxon>
        <taxon>Viridiplantae</taxon>
        <taxon>Streptophyta</taxon>
        <taxon>Embryophyta</taxon>
        <taxon>Tracheophyta</taxon>
        <taxon>Spermatophyta</taxon>
        <taxon>Magnoliopsida</taxon>
        <taxon>eudicotyledons</taxon>
        <taxon>Gunneridae</taxon>
        <taxon>Pentapetalae</taxon>
        <taxon>asterids</taxon>
        <taxon>Ericales</taxon>
        <taxon>Ericaceae</taxon>
        <taxon>Ericoideae</taxon>
        <taxon>Rhodoreae</taxon>
        <taxon>Rhododendron</taxon>
    </lineage>
</organism>
<comment type="caution">
    <text evidence="1">The sequence shown here is derived from an EMBL/GenBank/DDBJ whole genome shotgun (WGS) entry which is preliminary data.</text>
</comment>
<dbReference type="Proteomes" id="UP000823749">
    <property type="component" value="Chromosome 4"/>
</dbReference>
<protein>
    <submittedName>
        <fullName evidence="1">Uncharacterized protein</fullName>
    </submittedName>
</protein>